<keyword evidence="7" id="KW-1133">Transmembrane helix</keyword>
<comment type="similarity">
    <text evidence="3 13">Belongs to the cytochrome P450 family.</text>
</comment>
<comment type="cofactor">
    <cofactor evidence="1 12">
        <name>heme</name>
        <dbReference type="ChEBI" id="CHEBI:30413"/>
    </cofactor>
</comment>
<comment type="caution">
    <text evidence="14">The sequence shown here is derived from an EMBL/GenBank/DDBJ whole genome shotgun (WGS) entry which is preliminary data.</text>
</comment>
<keyword evidence="5" id="KW-0812">Transmembrane</keyword>
<reference evidence="14" key="2">
    <citation type="submission" date="2023-06" db="EMBL/GenBank/DDBJ databases">
        <authorList>
            <person name="Ma L."/>
            <person name="Liu K.-W."/>
            <person name="Li Z."/>
            <person name="Hsiao Y.-Y."/>
            <person name="Qi Y."/>
            <person name="Fu T."/>
            <person name="Tang G."/>
            <person name="Zhang D."/>
            <person name="Sun W.-H."/>
            <person name="Liu D.-K."/>
            <person name="Li Y."/>
            <person name="Chen G.-Z."/>
            <person name="Liu X.-D."/>
            <person name="Liao X.-Y."/>
            <person name="Jiang Y.-T."/>
            <person name="Yu X."/>
            <person name="Hao Y."/>
            <person name="Huang J."/>
            <person name="Zhao X.-W."/>
            <person name="Ke S."/>
            <person name="Chen Y.-Y."/>
            <person name="Wu W.-L."/>
            <person name="Hsu J.-L."/>
            <person name="Lin Y.-F."/>
            <person name="Huang M.-D."/>
            <person name="Li C.-Y."/>
            <person name="Huang L."/>
            <person name="Wang Z.-W."/>
            <person name="Zhao X."/>
            <person name="Zhong W.-Y."/>
            <person name="Peng D.-H."/>
            <person name="Ahmad S."/>
            <person name="Lan S."/>
            <person name="Zhang J.-S."/>
            <person name="Tsai W.-C."/>
            <person name="Van De Peer Y."/>
            <person name="Liu Z.-J."/>
        </authorList>
    </citation>
    <scope>NUCLEOTIDE SEQUENCE</scope>
    <source>
        <strain evidence="14">CP</strain>
        <tissue evidence="14">Leaves</tissue>
    </source>
</reference>
<evidence type="ECO:0000256" key="12">
    <source>
        <dbReference type="PIRSR" id="PIRSR602401-1"/>
    </source>
</evidence>
<name>A0AAV9CX16_ACOCL</name>
<comment type="subcellular location">
    <subcellularLocation>
        <location evidence="2">Membrane</location>
        <topology evidence="2">Single-pass membrane protein</topology>
    </subcellularLocation>
</comment>
<gene>
    <name evidence="14" type="primary">CYP71A1</name>
    <name evidence="14" type="ORF">QJS10_CPA16g00467</name>
</gene>
<feature type="binding site" description="axial binding residue" evidence="12">
    <location>
        <position position="191"/>
    </location>
    <ligand>
        <name>heme</name>
        <dbReference type="ChEBI" id="CHEBI:30413"/>
    </ligand>
    <ligandPart>
        <name>Fe</name>
        <dbReference type="ChEBI" id="CHEBI:18248"/>
    </ligandPart>
</feature>
<keyword evidence="8 13" id="KW-0560">Oxidoreductase</keyword>
<evidence type="ECO:0000256" key="6">
    <source>
        <dbReference type="ARBA" id="ARBA00022723"/>
    </source>
</evidence>
<dbReference type="Pfam" id="PF00067">
    <property type="entry name" value="p450"/>
    <property type="match status" value="1"/>
</dbReference>
<dbReference type="AlphaFoldDB" id="A0AAV9CX16"/>
<accession>A0AAV9CX16</accession>
<evidence type="ECO:0000256" key="1">
    <source>
        <dbReference type="ARBA" id="ARBA00001971"/>
    </source>
</evidence>
<dbReference type="PANTHER" id="PTHR47956">
    <property type="entry name" value="CYTOCHROME P450 71B11-RELATED"/>
    <property type="match status" value="1"/>
</dbReference>
<keyword evidence="9 12" id="KW-0408">Iron</keyword>
<evidence type="ECO:0000313" key="15">
    <source>
        <dbReference type="Proteomes" id="UP001180020"/>
    </source>
</evidence>
<evidence type="ECO:0000313" key="14">
    <source>
        <dbReference type="EMBL" id="KAK1293773.1"/>
    </source>
</evidence>
<evidence type="ECO:0000256" key="5">
    <source>
        <dbReference type="ARBA" id="ARBA00022692"/>
    </source>
</evidence>
<evidence type="ECO:0000256" key="4">
    <source>
        <dbReference type="ARBA" id="ARBA00022617"/>
    </source>
</evidence>
<organism evidence="14 15">
    <name type="scientific">Acorus calamus</name>
    <name type="common">Sweet flag</name>
    <dbReference type="NCBI Taxonomy" id="4465"/>
    <lineage>
        <taxon>Eukaryota</taxon>
        <taxon>Viridiplantae</taxon>
        <taxon>Streptophyta</taxon>
        <taxon>Embryophyta</taxon>
        <taxon>Tracheophyta</taxon>
        <taxon>Spermatophyta</taxon>
        <taxon>Magnoliopsida</taxon>
        <taxon>Liliopsida</taxon>
        <taxon>Acoraceae</taxon>
        <taxon>Acorus</taxon>
    </lineage>
</organism>
<dbReference type="GO" id="GO:0016020">
    <property type="term" value="C:membrane"/>
    <property type="evidence" value="ECO:0007669"/>
    <property type="project" value="UniProtKB-SubCell"/>
</dbReference>
<keyword evidence="4 12" id="KW-0349">Heme</keyword>
<sequence length="223" mass="25541">MLAEFLVLLGTFDVGDFIPSLNWVSGLNGFNVRVKKCFEEFDTFFERDMFAAGTDTVHTVIDWAMAELIKHPSMMMKARDEVDRTIGTESMIKEDDTEKMSYLKMIIKEVLRLHPPLPLLVPRESTEEIELFGYSLPTKMRVFVNAWAIGRDTESWKDPEEFYPERFANTAVDFEGKDFELIPFGAGRRGCPGIHFATPTIYLAIASLLHLFDWELPGENTTL</sequence>
<evidence type="ECO:0000256" key="10">
    <source>
        <dbReference type="ARBA" id="ARBA00023033"/>
    </source>
</evidence>
<dbReference type="GO" id="GO:0005506">
    <property type="term" value="F:iron ion binding"/>
    <property type="evidence" value="ECO:0007669"/>
    <property type="project" value="InterPro"/>
</dbReference>
<dbReference type="PRINTS" id="PR00385">
    <property type="entry name" value="P450"/>
</dbReference>
<dbReference type="InterPro" id="IPR001128">
    <property type="entry name" value="Cyt_P450"/>
</dbReference>
<dbReference type="InterPro" id="IPR017972">
    <property type="entry name" value="Cyt_P450_CS"/>
</dbReference>
<dbReference type="EMBL" id="JAUJYO010000016">
    <property type="protein sequence ID" value="KAK1293773.1"/>
    <property type="molecule type" value="Genomic_DNA"/>
</dbReference>
<dbReference type="Gene3D" id="1.10.630.10">
    <property type="entry name" value="Cytochrome P450"/>
    <property type="match status" value="1"/>
</dbReference>
<dbReference type="InterPro" id="IPR050193">
    <property type="entry name" value="Cytochrome_P450_71"/>
</dbReference>
<keyword evidence="11" id="KW-0472">Membrane</keyword>
<dbReference type="FunFam" id="1.10.630.10:FF:000126">
    <property type="entry name" value="Predicted protein"/>
    <property type="match status" value="1"/>
</dbReference>
<dbReference type="GO" id="GO:0020037">
    <property type="term" value="F:heme binding"/>
    <property type="evidence" value="ECO:0007669"/>
    <property type="project" value="InterPro"/>
</dbReference>
<keyword evidence="15" id="KW-1185">Reference proteome</keyword>
<dbReference type="SUPFAM" id="SSF48264">
    <property type="entry name" value="Cytochrome P450"/>
    <property type="match status" value="1"/>
</dbReference>
<keyword evidence="6 12" id="KW-0479">Metal-binding</keyword>
<evidence type="ECO:0000256" key="3">
    <source>
        <dbReference type="ARBA" id="ARBA00010617"/>
    </source>
</evidence>
<dbReference type="PANTHER" id="PTHR47956:SF4">
    <property type="entry name" value="CYTOCHROME P450 71A21-RELATED"/>
    <property type="match status" value="1"/>
</dbReference>
<dbReference type="InterPro" id="IPR036396">
    <property type="entry name" value="Cyt_P450_sf"/>
</dbReference>
<dbReference type="PROSITE" id="PS00086">
    <property type="entry name" value="CYTOCHROME_P450"/>
    <property type="match status" value="1"/>
</dbReference>
<evidence type="ECO:0000256" key="7">
    <source>
        <dbReference type="ARBA" id="ARBA00022989"/>
    </source>
</evidence>
<dbReference type="Proteomes" id="UP001180020">
    <property type="component" value="Unassembled WGS sequence"/>
</dbReference>
<evidence type="ECO:0000256" key="8">
    <source>
        <dbReference type="ARBA" id="ARBA00023002"/>
    </source>
</evidence>
<evidence type="ECO:0000256" key="11">
    <source>
        <dbReference type="ARBA" id="ARBA00023136"/>
    </source>
</evidence>
<evidence type="ECO:0000256" key="13">
    <source>
        <dbReference type="RuleBase" id="RU000461"/>
    </source>
</evidence>
<dbReference type="PRINTS" id="PR00463">
    <property type="entry name" value="EP450I"/>
</dbReference>
<evidence type="ECO:0000256" key="9">
    <source>
        <dbReference type="ARBA" id="ARBA00023004"/>
    </source>
</evidence>
<reference evidence="14" key="1">
    <citation type="journal article" date="2023" name="Nat. Commun.">
        <title>Diploid and tetraploid genomes of Acorus and the evolution of monocots.</title>
        <authorList>
            <person name="Ma L."/>
            <person name="Liu K.W."/>
            <person name="Li Z."/>
            <person name="Hsiao Y.Y."/>
            <person name="Qi Y."/>
            <person name="Fu T."/>
            <person name="Tang G.D."/>
            <person name="Zhang D."/>
            <person name="Sun W.H."/>
            <person name="Liu D.K."/>
            <person name="Li Y."/>
            <person name="Chen G.Z."/>
            <person name="Liu X.D."/>
            <person name="Liao X.Y."/>
            <person name="Jiang Y.T."/>
            <person name="Yu X."/>
            <person name="Hao Y."/>
            <person name="Huang J."/>
            <person name="Zhao X.W."/>
            <person name="Ke S."/>
            <person name="Chen Y.Y."/>
            <person name="Wu W.L."/>
            <person name="Hsu J.L."/>
            <person name="Lin Y.F."/>
            <person name="Huang M.D."/>
            <person name="Li C.Y."/>
            <person name="Huang L."/>
            <person name="Wang Z.W."/>
            <person name="Zhao X."/>
            <person name="Zhong W.Y."/>
            <person name="Peng D.H."/>
            <person name="Ahmad S."/>
            <person name="Lan S."/>
            <person name="Zhang J.S."/>
            <person name="Tsai W.C."/>
            <person name="Van de Peer Y."/>
            <person name="Liu Z.J."/>
        </authorList>
    </citation>
    <scope>NUCLEOTIDE SEQUENCE</scope>
    <source>
        <strain evidence="14">CP</strain>
    </source>
</reference>
<keyword evidence="10 13" id="KW-0503">Monooxygenase</keyword>
<dbReference type="GO" id="GO:0004497">
    <property type="term" value="F:monooxygenase activity"/>
    <property type="evidence" value="ECO:0007669"/>
    <property type="project" value="UniProtKB-KW"/>
</dbReference>
<evidence type="ECO:0000256" key="2">
    <source>
        <dbReference type="ARBA" id="ARBA00004167"/>
    </source>
</evidence>
<dbReference type="InterPro" id="IPR002401">
    <property type="entry name" value="Cyt_P450_E_grp-I"/>
</dbReference>
<dbReference type="GO" id="GO:0016705">
    <property type="term" value="F:oxidoreductase activity, acting on paired donors, with incorporation or reduction of molecular oxygen"/>
    <property type="evidence" value="ECO:0007669"/>
    <property type="project" value="InterPro"/>
</dbReference>
<proteinExistence type="inferred from homology"/>
<protein>
    <submittedName>
        <fullName evidence="14">Cytochrome P450 71A1</fullName>
    </submittedName>
</protein>